<dbReference type="PANTHER" id="PTHR13017:SF0">
    <property type="entry name" value="METHENYLTETRAHYDROFOLATE SYNTHASE DOMAIN-CONTAINING PROTEIN"/>
    <property type="match status" value="1"/>
</dbReference>
<proteinExistence type="predicted"/>
<dbReference type="InterPro" id="IPR024185">
    <property type="entry name" value="FTHF_cligase-like_sf"/>
</dbReference>
<dbReference type="GO" id="GO:0003723">
    <property type="term" value="F:RNA binding"/>
    <property type="evidence" value="ECO:0007669"/>
    <property type="project" value="UniProtKB-KW"/>
</dbReference>
<evidence type="ECO:0000313" key="4">
    <source>
        <dbReference type="Proteomes" id="UP000887116"/>
    </source>
</evidence>
<evidence type="ECO:0000256" key="1">
    <source>
        <dbReference type="ARBA" id="ARBA00015518"/>
    </source>
</evidence>
<dbReference type="OrthoDB" id="433414at2759"/>
<dbReference type="EMBL" id="BMAO01033986">
    <property type="protein sequence ID" value="GFQ93176.1"/>
    <property type="molecule type" value="Genomic_DNA"/>
</dbReference>
<gene>
    <name evidence="3" type="primary">Mthfsd</name>
    <name evidence="3" type="ORF">TNCT_241261</name>
</gene>
<keyword evidence="4" id="KW-1185">Reference proteome</keyword>
<reference evidence="3" key="1">
    <citation type="submission" date="2020-07" db="EMBL/GenBank/DDBJ databases">
        <title>Multicomponent nature underlies the extraordinary mechanical properties of spider dragline silk.</title>
        <authorList>
            <person name="Kono N."/>
            <person name="Nakamura H."/>
            <person name="Mori M."/>
            <person name="Yoshida Y."/>
            <person name="Ohtoshi R."/>
            <person name="Malay A.D."/>
            <person name="Moran D.A.P."/>
            <person name="Tomita M."/>
            <person name="Numata K."/>
            <person name="Arakawa K."/>
        </authorList>
    </citation>
    <scope>NUCLEOTIDE SEQUENCE</scope>
</reference>
<comment type="caution">
    <text evidence="3">The sequence shown here is derived from an EMBL/GenBank/DDBJ whole genome shotgun (WGS) entry which is preliminary data.</text>
</comment>
<dbReference type="InterPro" id="IPR002698">
    <property type="entry name" value="FTHF_cligase"/>
</dbReference>
<organism evidence="3 4">
    <name type="scientific">Trichonephila clavata</name>
    <name type="common">Joro spider</name>
    <name type="synonym">Nephila clavata</name>
    <dbReference type="NCBI Taxonomy" id="2740835"/>
    <lineage>
        <taxon>Eukaryota</taxon>
        <taxon>Metazoa</taxon>
        <taxon>Ecdysozoa</taxon>
        <taxon>Arthropoda</taxon>
        <taxon>Chelicerata</taxon>
        <taxon>Arachnida</taxon>
        <taxon>Araneae</taxon>
        <taxon>Araneomorphae</taxon>
        <taxon>Entelegynae</taxon>
        <taxon>Araneoidea</taxon>
        <taxon>Nephilidae</taxon>
        <taxon>Trichonephila</taxon>
    </lineage>
</organism>
<dbReference type="InterPro" id="IPR037171">
    <property type="entry name" value="NagB/RpiA_transferase-like"/>
</dbReference>
<evidence type="ECO:0000313" key="3">
    <source>
        <dbReference type="EMBL" id="GFQ93176.1"/>
    </source>
</evidence>
<dbReference type="Pfam" id="PF01812">
    <property type="entry name" value="5-FTHF_cyc-lig"/>
    <property type="match status" value="1"/>
</dbReference>
<sequence>MTHDVTKESIRQRIWSYMEANDIARFPRPVHHRIPNFEGAERACTKVKQLKEYQTAHTIKVNPDSPQKQIRFLILEDNKTLLVPTPRLRNGLLNRITPPQNANKHTLHICSTSEGVKNYSARLGLNSTVKIDLVILGSVAVSPKGRRIGKGEGYADMEFAMMSTIGAVNSETIVVTVVHDCQVLDSIPDNLFGEHDVPVDIIVTPTRIIYCEPKLPKPDHIIWSLLSEEKIREIPILQELKKIEQREKRNIQVR</sequence>
<dbReference type="PANTHER" id="PTHR13017">
    <property type="entry name" value="5-FORMYLTETRAHYDROFOLATE CYCLO-LIGASE-RELATED"/>
    <property type="match status" value="1"/>
</dbReference>
<name>A0A8X6G0K1_TRICU</name>
<dbReference type="FunFam" id="3.40.50.10420:FF:000001">
    <property type="entry name" value="Methenyltetrahydrofolate synthase domain-containing protein"/>
    <property type="match status" value="1"/>
</dbReference>
<protein>
    <recommendedName>
        <fullName evidence="1">Methenyltetrahydrofolate synthase domain-containing protein</fullName>
    </recommendedName>
</protein>
<dbReference type="Gene3D" id="3.40.50.10420">
    <property type="entry name" value="NagB/RpiA/CoA transferase-like"/>
    <property type="match status" value="1"/>
</dbReference>
<keyword evidence="2" id="KW-0694">RNA-binding</keyword>
<dbReference type="GO" id="GO:0005737">
    <property type="term" value="C:cytoplasm"/>
    <property type="evidence" value="ECO:0007669"/>
    <property type="project" value="TreeGrafter"/>
</dbReference>
<dbReference type="SUPFAM" id="SSF100950">
    <property type="entry name" value="NagB/RpiA/CoA transferase-like"/>
    <property type="match status" value="1"/>
</dbReference>
<dbReference type="Proteomes" id="UP000887116">
    <property type="component" value="Unassembled WGS sequence"/>
</dbReference>
<dbReference type="AlphaFoldDB" id="A0A8X6G0K1"/>
<accession>A0A8X6G0K1</accession>
<evidence type="ECO:0000256" key="2">
    <source>
        <dbReference type="ARBA" id="ARBA00022884"/>
    </source>
</evidence>